<dbReference type="Pfam" id="PF00561">
    <property type="entry name" value="Abhydrolase_1"/>
    <property type="match status" value="1"/>
</dbReference>
<comment type="pathway">
    <text evidence="3">Quinol/quinone metabolism; 1,4-dihydroxy-2-naphthoate biosynthesis; 1,4-dihydroxy-2-naphthoate from chorismate: step 3/7.</text>
</comment>
<dbReference type="AlphaFoldDB" id="A0A0U9H3K6"/>
<dbReference type="PANTHER" id="PTHR42916:SF1">
    <property type="entry name" value="PROTEIN PHYLLO, CHLOROPLASTIC"/>
    <property type="match status" value="1"/>
</dbReference>
<evidence type="ECO:0000313" key="6">
    <source>
        <dbReference type="Proteomes" id="UP000052946"/>
    </source>
</evidence>
<keyword evidence="2 3" id="KW-0456">Lyase</keyword>
<dbReference type="SUPFAM" id="SSF53474">
    <property type="entry name" value="alpha/beta-Hydrolases"/>
    <property type="match status" value="1"/>
</dbReference>
<dbReference type="UniPathway" id="UPA00079"/>
<keyword evidence="1 3" id="KW-0474">Menaquinone biosynthesis</keyword>
<dbReference type="InterPro" id="IPR029058">
    <property type="entry name" value="AB_hydrolase_fold"/>
</dbReference>
<gene>
    <name evidence="3" type="primary">menH</name>
    <name evidence="5" type="ORF">OPHB3_0181</name>
</gene>
<dbReference type="Gene3D" id="3.40.50.1820">
    <property type="entry name" value="alpha/beta hydrolase"/>
    <property type="match status" value="1"/>
</dbReference>
<protein>
    <recommendedName>
        <fullName evidence="3">Putative 2-succinyl-6-hydroxy-2,4-cyclohexadiene-1-carboxylate synthase</fullName>
        <shortName evidence="3">SHCHC synthase</shortName>
        <ecNumber evidence="3">4.2.99.20</ecNumber>
    </recommendedName>
</protein>
<dbReference type="InterPro" id="IPR022485">
    <property type="entry name" value="SHCHC_synthase_MenH"/>
</dbReference>
<evidence type="ECO:0000259" key="4">
    <source>
        <dbReference type="Pfam" id="PF00561"/>
    </source>
</evidence>
<comment type="catalytic activity">
    <reaction evidence="3">
        <text>5-enolpyruvoyl-6-hydroxy-2-succinyl-cyclohex-3-ene-1-carboxylate = (1R,6R)-6-hydroxy-2-succinyl-cyclohexa-2,4-diene-1-carboxylate + pyruvate</text>
        <dbReference type="Rhea" id="RHEA:25597"/>
        <dbReference type="ChEBI" id="CHEBI:15361"/>
        <dbReference type="ChEBI" id="CHEBI:58689"/>
        <dbReference type="ChEBI" id="CHEBI:58818"/>
        <dbReference type="EC" id="4.2.99.20"/>
    </reaction>
</comment>
<evidence type="ECO:0000256" key="3">
    <source>
        <dbReference type="HAMAP-Rule" id="MF_01660"/>
    </source>
</evidence>
<comment type="pathway">
    <text evidence="3">Quinol/quinone metabolism; menaquinone biosynthesis.</text>
</comment>
<dbReference type="PRINTS" id="PR00111">
    <property type="entry name" value="ABHYDROLASE"/>
</dbReference>
<dbReference type="PANTHER" id="PTHR42916">
    <property type="entry name" value="2-SUCCINYL-5-ENOLPYRUVYL-6-HYDROXY-3-CYCLOHEXENE-1-CARBOXYLATE SYNTHASE"/>
    <property type="match status" value="1"/>
</dbReference>
<dbReference type="EMBL" id="BBXV01000003">
    <property type="protein sequence ID" value="GAQ16265.1"/>
    <property type="molecule type" value="Genomic_DNA"/>
</dbReference>
<evidence type="ECO:0000313" key="5">
    <source>
        <dbReference type="EMBL" id="GAQ16265.1"/>
    </source>
</evidence>
<comment type="function">
    <text evidence="3">Catalyzes a proton abstraction reaction that results in 2,5-elimination of pyruvate from 2-succinyl-5-enolpyruvyl-6-hydroxy-3-cyclohexene-1-carboxylate (SEPHCHC) and the formation of 2-succinyl-6-hydroxy-2,4-cyclohexadiene-1-carboxylate (SHCHC).</text>
</comment>
<comment type="subunit">
    <text evidence="3">Monomer.</text>
</comment>
<dbReference type="HAMAP" id="MF_01660">
    <property type="entry name" value="MenH"/>
    <property type="match status" value="1"/>
</dbReference>
<dbReference type="RefSeq" id="WP_058949107.1">
    <property type="nucleotide sequence ID" value="NZ_BBXV01000003.1"/>
</dbReference>
<reference evidence="5 6" key="2">
    <citation type="journal article" date="2016" name="Genome Announc.">
        <title>Draft Genome Sequence of Oceanobacillus picturae Heshi-B3, Isolated from Fermented Rice Bran in a Traditional Japanese Seafood Dish.</title>
        <authorList>
            <person name="Akuzawa S."/>
            <person name="Nagaoka J."/>
            <person name="Kanekatsu M."/>
            <person name="Kanesaki Y."/>
            <person name="Suzuki T."/>
        </authorList>
    </citation>
    <scope>NUCLEOTIDE SEQUENCE [LARGE SCALE GENOMIC DNA]</scope>
    <source>
        <strain evidence="5 6">Heshi-B3</strain>
    </source>
</reference>
<sequence>MYYEVNGTTYWIKKSGSGPAMLLLHGFTGSAETWKGFVEKWQATHTVLAIDLPGHAKTTSNNSVTMKMCCQDIAEILQSFGLNKIIVLGYSMGGRTGLSFACLYPDLVDKLILESASPGLQSAEDRTARQNKDEQLAMMIEKDGISAFVDFWEEIPLFASQKQLSFEKRKAIRKERLSHTADGLAMSLRAMGTGTQPSWWEYLERLSIPTLLLAGGSDTKFVKLNENMHKLLPQSDFRIIENAGHAIHVEQAEIFGKIVGEFIYDSKMV</sequence>
<dbReference type="Proteomes" id="UP000052946">
    <property type="component" value="Unassembled WGS sequence"/>
</dbReference>
<proteinExistence type="inferred from homology"/>
<evidence type="ECO:0000256" key="1">
    <source>
        <dbReference type="ARBA" id="ARBA00022428"/>
    </source>
</evidence>
<name>A0A0U9H3K6_9BACI</name>
<reference evidence="6" key="1">
    <citation type="submission" date="2015-07" db="EMBL/GenBank/DDBJ databases">
        <title>Draft Genome Sequence of Oceanobacillus picturae Heshi-B3 that Was Isolated from Fermented Rice Bran with Aging Salted Mackerel, Which Was Named Heshiko as Traditional Fermented Seafood in Japan.</title>
        <authorList>
            <person name="Akuzawa S."/>
            <person name="Nakagawa J."/>
            <person name="Kanekatsu T."/>
            <person name="Kanesaki Y."/>
            <person name="Suzuki T."/>
        </authorList>
    </citation>
    <scope>NUCLEOTIDE SEQUENCE [LARGE SCALE GENOMIC DNA]</scope>
    <source>
        <strain evidence="6">Heshi-B3</strain>
    </source>
</reference>
<dbReference type="NCBIfam" id="TIGR03695">
    <property type="entry name" value="menH_SHCHC"/>
    <property type="match status" value="1"/>
</dbReference>
<feature type="domain" description="AB hydrolase-1" evidence="4">
    <location>
        <begin position="19"/>
        <end position="250"/>
    </location>
</feature>
<comment type="similarity">
    <text evidence="3">Belongs to the AB hydrolase superfamily. MenH family.</text>
</comment>
<accession>A0A0U9H3K6</accession>
<dbReference type="GO" id="GO:0009234">
    <property type="term" value="P:menaquinone biosynthetic process"/>
    <property type="evidence" value="ECO:0007669"/>
    <property type="project" value="UniProtKB-UniRule"/>
</dbReference>
<dbReference type="GO" id="GO:0070205">
    <property type="term" value="F:2-succinyl-6-hydroxy-2,4-cyclohexadiene-1-carboxylate synthase activity"/>
    <property type="evidence" value="ECO:0007669"/>
    <property type="project" value="UniProtKB-UniRule"/>
</dbReference>
<evidence type="ECO:0000256" key="2">
    <source>
        <dbReference type="ARBA" id="ARBA00023239"/>
    </source>
</evidence>
<comment type="caution">
    <text evidence="5">The sequence shown here is derived from an EMBL/GenBank/DDBJ whole genome shotgun (WGS) entry which is preliminary data.</text>
</comment>
<organism evidence="5 6">
    <name type="scientific">Oceanobacillus picturae</name>
    <dbReference type="NCBI Taxonomy" id="171693"/>
    <lineage>
        <taxon>Bacteria</taxon>
        <taxon>Bacillati</taxon>
        <taxon>Bacillota</taxon>
        <taxon>Bacilli</taxon>
        <taxon>Bacillales</taxon>
        <taxon>Bacillaceae</taxon>
        <taxon>Oceanobacillus</taxon>
    </lineage>
</organism>
<dbReference type="InterPro" id="IPR000073">
    <property type="entry name" value="AB_hydrolase_1"/>
</dbReference>
<dbReference type="EC" id="4.2.99.20" evidence="3"/>
<dbReference type="UniPathway" id="UPA01057">
    <property type="reaction ID" value="UER00900"/>
</dbReference>